<dbReference type="Proteomes" id="UP000199417">
    <property type="component" value="Unassembled WGS sequence"/>
</dbReference>
<proteinExistence type="predicted"/>
<evidence type="ECO:0000313" key="2">
    <source>
        <dbReference type="Proteomes" id="UP000199417"/>
    </source>
</evidence>
<reference evidence="1 2" key="1">
    <citation type="submission" date="2016-10" db="EMBL/GenBank/DDBJ databases">
        <authorList>
            <person name="de Groot N.N."/>
        </authorList>
    </citation>
    <scope>NUCLEOTIDE SEQUENCE [LARGE SCALE GENOMIC DNA]</scope>
    <source>
        <strain evidence="1 2">JCM 11308</strain>
    </source>
</reference>
<accession>A0A1G6T8Z2</accession>
<sequence>MLKAFIALLGAFVTDSAPAWGGSIDGLNAMSTDSYSSEG</sequence>
<dbReference type="STRING" id="168276.SAMN05444580_103426"/>
<protein>
    <submittedName>
        <fullName evidence="1">Uncharacterized protein</fullName>
    </submittedName>
</protein>
<name>A0A1G6T8Z2_9NOCA</name>
<gene>
    <name evidence="1" type="ORF">SAMN05444580_103426</name>
</gene>
<dbReference type="AlphaFoldDB" id="A0A1G6T8Z2"/>
<evidence type="ECO:0000313" key="1">
    <source>
        <dbReference type="EMBL" id="SDD25016.1"/>
    </source>
</evidence>
<organism evidence="1 2">
    <name type="scientific">Rhodococcus tukisamuensis</name>
    <dbReference type="NCBI Taxonomy" id="168276"/>
    <lineage>
        <taxon>Bacteria</taxon>
        <taxon>Bacillati</taxon>
        <taxon>Actinomycetota</taxon>
        <taxon>Actinomycetes</taxon>
        <taxon>Mycobacteriales</taxon>
        <taxon>Nocardiaceae</taxon>
        <taxon>Rhodococcus</taxon>
    </lineage>
</organism>
<keyword evidence="2" id="KW-1185">Reference proteome</keyword>
<dbReference type="EMBL" id="FNAB01000003">
    <property type="protein sequence ID" value="SDD25016.1"/>
    <property type="molecule type" value="Genomic_DNA"/>
</dbReference>